<keyword evidence="2" id="KW-1185">Reference proteome</keyword>
<dbReference type="RefSeq" id="WP_154574085.1">
    <property type="nucleotide sequence ID" value="NZ_VUMZ01000003.1"/>
</dbReference>
<proteinExistence type="predicted"/>
<dbReference type="InterPro" id="IPR038666">
    <property type="entry name" value="SSP1_head-tail_sf"/>
</dbReference>
<dbReference type="EMBL" id="VUMZ01000003">
    <property type="protein sequence ID" value="MST51627.1"/>
    <property type="molecule type" value="Genomic_DNA"/>
</dbReference>
<dbReference type="InterPro" id="IPR008767">
    <property type="entry name" value="Phage_SPP1_head-tail_adaptor"/>
</dbReference>
<reference evidence="1 2" key="1">
    <citation type="submission" date="2019-08" db="EMBL/GenBank/DDBJ databases">
        <title>In-depth cultivation of the pig gut microbiome towards novel bacterial diversity and tailored functional studies.</title>
        <authorList>
            <person name="Wylensek D."/>
            <person name="Hitch T.C.A."/>
            <person name="Clavel T."/>
        </authorList>
    </citation>
    <scope>NUCLEOTIDE SEQUENCE [LARGE SCALE GENOMIC DNA]</scope>
    <source>
        <strain evidence="1 2">WCA-MUC-591-APC-3H</strain>
    </source>
</reference>
<accession>A0A6L5Y6Y7</accession>
<dbReference type="AlphaFoldDB" id="A0A6L5Y6Y7"/>
<organism evidence="1 2">
    <name type="scientific">Hornefia butyriciproducens</name>
    <dbReference type="NCBI Taxonomy" id="2652293"/>
    <lineage>
        <taxon>Bacteria</taxon>
        <taxon>Bacillati</taxon>
        <taxon>Bacillota</taxon>
        <taxon>Clostridia</taxon>
        <taxon>Peptostreptococcales</taxon>
        <taxon>Anaerovoracaceae</taxon>
        <taxon>Hornefia</taxon>
    </lineage>
</organism>
<evidence type="ECO:0000313" key="1">
    <source>
        <dbReference type="EMBL" id="MST51627.1"/>
    </source>
</evidence>
<dbReference type="Proteomes" id="UP000474676">
    <property type="component" value="Unassembled WGS sequence"/>
</dbReference>
<comment type="caution">
    <text evidence="1">The sequence shown here is derived from an EMBL/GenBank/DDBJ whole genome shotgun (WGS) entry which is preliminary data.</text>
</comment>
<dbReference type="Gene3D" id="2.40.10.270">
    <property type="entry name" value="Bacteriophage SPP1 head-tail adaptor protein"/>
    <property type="match status" value="1"/>
</dbReference>
<dbReference type="NCBIfam" id="TIGR01563">
    <property type="entry name" value="gp16_SPP1"/>
    <property type="match status" value="1"/>
</dbReference>
<name>A0A6L5Y6Y7_9FIRM</name>
<dbReference type="GeneID" id="303114638"/>
<sequence length="111" mass="12735">MKIGLLNIRITIEKNQVITDKYGNHKNTWVPYYSCYATASSESPKEETDAGRIVDDSKIDFTVRHCRSVDALTSTGYRVFFRDEAYNILGIDHMNFKHKAVKLICQKASRS</sequence>
<protein>
    <submittedName>
        <fullName evidence="1">Phage head closure protein</fullName>
    </submittedName>
</protein>
<gene>
    <name evidence="1" type="ORF">FYJ64_04800</name>
</gene>
<evidence type="ECO:0000313" key="2">
    <source>
        <dbReference type="Proteomes" id="UP000474676"/>
    </source>
</evidence>
<dbReference type="Pfam" id="PF05521">
    <property type="entry name" value="Phage_HCP"/>
    <property type="match status" value="1"/>
</dbReference>